<proteinExistence type="predicted"/>
<organism evidence="2 3">
    <name type="scientific">Aequorivita lipolytica</name>
    <dbReference type="NCBI Taxonomy" id="153267"/>
    <lineage>
        <taxon>Bacteria</taxon>
        <taxon>Pseudomonadati</taxon>
        <taxon>Bacteroidota</taxon>
        <taxon>Flavobacteriia</taxon>
        <taxon>Flavobacteriales</taxon>
        <taxon>Flavobacteriaceae</taxon>
        <taxon>Aequorivita</taxon>
    </lineage>
</organism>
<dbReference type="PANTHER" id="PTHR22916:SF3">
    <property type="entry name" value="UDP-GLCNAC:BETAGAL BETA-1,3-N-ACETYLGLUCOSAMINYLTRANSFERASE-LIKE PROTEIN 1"/>
    <property type="match status" value="1"/>
</dbReference>
<dbReference type="EMBL" id="VORU01000008">
    <property type="protein sequence ID" value="TXD68826.1"/>
    <property type="molecule type" value="Genomic_DNA"/>
</dbReference>
<dbReference type="Gene3D" id="3.90.550.10">
    <property type="entry name" value="Spore Coat Polysaccharide Biosynthesis Protein SpsA, Chain A"/>
    <property type="match status" value="1"/>
</dbReference>
<dbReference type="Pfam" id="PF00535">
    <property type="entry name" value="Glycos_transf_2"/>
    <property type="match status" value="1"/>
</dbReference>
<name>A0A5C6YPM4_9FLAO</name>
<dbReference type="InterPro" id="IPR029044">
    <property type="entry name" value="Nucleotide-diphossugar_trans"/>
</dbReference>
<keyword evidence="3" id="KW-1185">Reference proteome</keyword>
<evidence type="ECO:0000313" key="3">
    <source>
        <dbReference type="Proteomes" id="UP000321945"/>
    </source>
</evidence>
<dbReference type="AlphaFoldDB" id="A0A5C6YPM4"/>
<keyword evidence="2" id="KW-0808">Transferase</keyword>
<protein>
    <submittedName>
        <fullName evidence="2">Glycosyltransferase</fullName>
    </submittedName>
</protein>
<gene>
    <name evidence="2" type="ORF">ESV24_10235</name>
</gene>
<dbReference type="PANTHER" id="PTHR22916">
    <property type="entry name" value="GLYCOSYLTRANSFERASE"/>
    <property type="match status" value="1"/>
</dbReference>
<dbReference type="OrthoDB" id="597270at2"/>
<reference evidence="2 3" key="1">
    <citation type="submission" date="2019-08" db="EMBL/GenBank/DDBJ databases">
        <title>Genome of Aequorivita lipolytica Y10-2 (type strain).</title>
        <authorList>
            <person name="Bowman J.P."/>
        </authorList>
    </citation>
    <scope>NUCLEOTIDE SEQUENCE [LARGE SCALE GENOMIC DNA]</scope>
    <source>
        <strain evidence="2 3">Y10-2</strain>
    </source>
</reference>
<dbReference type="InterPro" id="IPR001173">
    <property type="entry name" value="Glyco_trans_2-like"/>
</dbReference>
<comment type="caution">
    <text evidence="2">The sequence shown here is derived from an EMBL/GenBank/DDBJ whole genome shotgun (WGS) entry which is preliminary data.</text>
</comment>
<evidence type="ECO:0000313" key="2">
    <source>
        <dbReference type="EMBL" id="TXD68826.1"/>
    </source>
</evidence>
<dbReference type="SUPFAM" id="SSF53448">
    <property type="entry name" value="Nucleotide-diphospho-sugar transferases"/>
    <property type="match status" value="1"/>
</dbReference>
<dbReference type="GO" id="GO:0016758">
    <property type="term" value="F:hexosyltransferase activity"/>
    <property type="evidence" value="ECO:0007669"/>
    <property type="project" value="UniProtKB-ARBA"/>
</dbReference>
<sequence length="273" mass="31876">MKANMRLRNNLPLLSVIVRTLGSDIELLRKALSSVFKNSYSNIEVVIVFQGIDKALFEAVKNDINLQWPNKAVHFIQNKTINDERSKNLNMGLEAARGEYFAFLDDDDYVAPTHYENLISAISREKTSMAFCLAQVVDENDKIKAELFDGRFIDKLSFYKDNFITIHSFVVTGNAIERLNLKFDERLQLAEDYLFLLPLYMNEAVSFVPERTSFYRIVSEESQSFTSYENSGKRAQQYELLKNLKRRYKPSFFQKLNLKIRRLRGLVYKVEEE</sequence>
<evidence type="ECO:0000259" key="1">
    <source>
        <dbReference type="Pfam" id="PF00535"/>
    </source>
</evidence>
<feature type="domain" description="Glycosyltransferase 2-like" evidence="1">
    <location>
        <begin position="15"/>
        <end position="145"/>
    </location>
</feature>
<dbReference type="Proteomes" id="UP000321945">
    <property type="component" value="Unassembled WGS sequence"/>
</dbReference>
<accession>A0A5C6YPM4</accession>